<keyword evidence="4 6" id="KW-1133">Transmembrane helix</keyword>
<dbReference type="PANTHER" id="PTHR31885:SF6">
    <property type="entry name" value="GH04784P"/>
    <property type="match status" value="1"/>
</dbReference>
<proteinExistence type="inferred from homology"/>
<feature type="transmembrane region" description="Helical" evidence="6">
    <location>
        <begin position="160"/>
        <end position="186"/>
    </location>
</feature>
<feature type="transmembrane region" description="Helical" evidence="6">
    <location>
        <begin position="129"/>
        <end position="148"/>
    </location>
</feature>
<evidence type="ECO:0000313" key="8">
    <source>
        <dbReference type="Proteomes" id="UP001550210"/>
    </source>
</evidence>
<gene>
    <name evidence="7" type="ORF">ABZZ21_41810</name>
</gene>
<evidence type="ECO:0000256" key="2">
    <source>
        <dbReference type="ARBA" id="ARBA00007375"/>
    </source>
</evidence>
<evidence type="ECO:0000256" key="5">
    <source>
        <dbReference type="ARBA" id="ARBA00023136"/>
    </source>
</evidence>
<organism evidence="7 8">
    <name type="scientific">Streptomyces ossamyceticus</name>
    <dbReference type="NCBI Taxonomy" id="249581"/>
    <lineage>
        <taxon>Bacteria</taxon>
        <taxon>Bacillati</taxon>
        <taxon>Actinomycetota</taxon>
        <taxon>Actinomycetes</taxon>
        <taxon>Kitasatosporales</taxon>
        <taxon>Streptomycetaceae</taxon>
        <taxon>Streptomyces</taxon>
    </lineage>
</organism>
<evidence type="ECO:0000313" key="7">
    <source>
        <dbReference type="EMBL" id="MET9850969.1"/>
    </source>
</evidence>
<dbReference type="InterPro" id="IPR012506">
    <property type="entry name" value="TMEM86B-like"/>
</dbReference>
<comment type="subcellular location">
    <subcellularLocation>
        <location evidence="1">Membrane</location>
        <topology evidence="1">Multi-pass membrane protein</topology>
    </subcellularLocation>
</comment>
<sequence length="244" mass="24632">MRGPGGQTLLVGFGLAAAVDLGSLAAGFTPGHTVAKPLLMPLLAAYVHARGGPRLLIAALLCGWGGDVLLLSDAEPAFLAGMGCFAAGHVCYLVLFGKRARQASASHGAADKGSPVVGERGSRARALRLPAVYALALVVAVAGLWPGLPADLRVPVAGYSALLTAMACSAARLGAVAGAGGALFVLSDMLIATGVAEWPQLPRPDLWIMLTYIAAQYLLARGVLRTLEAELPAPTGGGPVPATP</sequence>
<dbReference type="Proteomes" id="UP001550210">
    <property type="component" value="Unassembled WGS sequence"/>
</dbReference>
<dbReference type="Pfam" id="PF07947">
    <property type="entry name" value="YhhN"/>
    <property type="match status" value="1"/>
</dbReference>
<comment type="similarity">
    <text evidence="2">Belongs to the TMEM86 family.</text>
</comment>
<evidence type="ECO:0000256" key="3">
    <source>
        <dbReference type="ARBA" id="ARBA00022692"/>
    </source>
</evidence>
<keyword evidence="3 6" id="KW-0812">Transmembrane</keyword>
<evidence type="ECO:0000256" key="4">
    <source>
        <dbReference type="ARBA" id="ARBA00022989"/>
    </source>
</evidence>
<accession>A0ABV2VE94</accession>
<dbReference type="RefSeq" id="WP_355404561.1">
    <property type="nucleotide sequence ID" value="NZ_JBEGHN010000010.1"/>
</dbReference>
<feature type="transmembrane region" description="Helical" evidence="6">
    <location>
        <begin position="77"/>
        <end position="96"/>
    </location>
</feature>
<evidence type="ECO:0000256" key="6">
    <source>
        <dbReference type="SAM" id="Phobius"/>
    </source>
</evidence>
<protein>
    <submittedName>
        <fullName evidence="7">Lysoplasmalogenase</fullName>
    </submittedName>
</protein>
<reference evidence="7 8" key="1">
    <citation type="submission" date="2024-06" db="EMBL/GenBank/DDBJ databases">
        <title>The Natural Products Discovery Center: Release of the First 8490 Sequenced Strains for Exploring Actinobacteria Biosynthetic Diversity.</title>
        <authorList>
            <person name="Kalkreuter E."/>
            <person name="Kautsar S.A."/>
            <person name="Yang D."/>
            <person name="Bader C.D."/>
            <person name="Teijaro C.N."/>
            <person name="Fluegel L."/>
            <person name="Davis C.M."/>
            <person name="Simpson J.R."/>
            <person name="Lauterbach L."/>
            <person name="Steele A.D."/>
            <person name="Gui C."/>
            <person name="Meng S."/>
            <person name="Li G."/>
            <person name="Viehrig K."/>
            <person name="Ye F."/>
            <person name="Su P."/>
            <person name="Kiefer A.F."/>
            <person name="Nichols A."/>
            <person name="Cepeda A.J."/>
            <person name="Yan W."/>
            <person name="Fan B."/>
            <person name="Jiang Y."/>
            <person name="Adhikari A."/>
            <person name="Zheng C.-J."/>
            <person name="Schuster L."/>
            <person name="Cowan T.M."/>
            <person name="Smanski M.J."/>
            <person name="Chevrette M.G."/>
            <person name="De Carvalho L.P.S."/>
            <person name="Shen B."/>
        </authorList>
    </citation>
    <scope>NUCLEOTIDE SEQUENCE [LARGE SCALE GENOMIC DNA]</scope>
    <source>
        <strain evidence="7 8">NPDC006434</strain>
    </source>
</reference>
<dbReference type="EMBL" id="JBEXPZ010000091">
    <property type="protein sequence ID" value="MET9850969.1"/>
    <property type="molecule type" value="Genomic_DNA"/>
</dbReference>
<name>A0ABV2VE94_9ACTN</name>
<keyword evidence="8" id="KW-1185">Reference proteome</keyword>
<evidence type="ECO:0000256" key="1">
    <source>
        <dbReference type="ARBA" id="ARBA00004141"/>
    </source>
</evidence>
<comment type="caution">
    <text evidence="7">The sequence shown here is derived from an EMBL/GenBank/DDBJ whole genome shotgun (WGS) entry which is preliminary data.</text>
</comment>
<dbReference type="PANTHER" id="PTHR31885">
    <property type="entry name" value="GH04784P"/>
    <property type="match status" value="1"/>
</dbReference>
<keyword evidence="5 6" id="KW-0472">Membrane</keyword>